<dbReference type="AlphaFoldDB" id="A0A0F6YHX2"/>
<name>A0A0F6YHX2_9BACT</name>
<feature type="region of interest" description="Disordered" evidence="1">
    <location>
        <begin position="1"/>
        <end position="77"/>
    </location>
</feature>
<dbReference type="Proteomes" id="UP000034883">
    <property type="component" value="Chromosome"/>
</dbReference>
<dbReference type="EMBL" id="CP011125">
    <property type="protein sequence ID" value="AKF06116.1"/>
    <property type="molecule type" value="Genomic_DNA"/>
</dbReference>
<sequence>MLAPAQHHEGPIVGGSTGGGSAIGPSGSSGATSRTIGVGVGADGACEEGAGCAAGLGPDDDDDEGGGALELPHEASAASTRAIAILTRARYHALRAGA</sequence>
<feature type="compositionally biased region" description="Low complexity" evidence="1">
    <location>
        <begin position="23"/>
        <end position="33"/>
    </location>
</feature>
<evidence type="ECO:0000313" key="2">
    <source>
        <dbReference type="EMBL" id="AKF06116.1"/>
    </source>
</evidence>
<gene>
    <name evidence="2" type="ORF">DB32_003265</name>
</gene>
<proteinExistence type="predicted"/>
<organism evidence="2 3">
    <name type="scientific">Sandaracinus amylolyticus</name>
    <dbReference type="NCBI Taxonomy" id="927083"/>
    <lineage>
        <taxon>Bacteria</taxon>
        <taxon>Pseudomonadati</taxon>
        <taxon>Myxococcota</taxon>
        <taxon>Polyangia</taxon>
        <taxon>Polyangiales</taxon>
        <taxon>Sandaracinaceae</taxon>
        <taxon>Sandaracinus</taxon>
    </lineage>
</organism>
<reference evidence="2 3" key="1">
    <citation type="submission" date="2015-03" db="EMBL/GenBank/DDBJ databases">
        <title>Genome assembly of Sandaracinus amylolyticus DSM 53668.</title>
        <authorList>
            <person name="Sharma G."/>
            <person name="Subramanian S."/>
        </authorList>
    </citation>
    <scope>NUCLEOTIDE SEQUENCE [LARGE SCALE GENOMIC DNA]</scope>
    <source>
        <strain evidence="2 3">DSM 53668</strain>
    </source>
</reference>
<keyword evidence="3" id="KW-1185">Reference proteome</keyword>
<evidence type="ECO:0000313" key="3">
    <source>
        <dbReference type="Proteomes" id="UP000034883"/>
    </source>
</evidence>
<protein>
    <submittedName>
        <fullName evidence="2">Uncharacterized protein</fullName>
    </submittedName>
</protein>
<feature type="compositionally biased region" description="Gly residues" evidence="1">
    <location>
        <begin position="12"/>
        <end position="22"/>
    </location>
</feature>
<dbReference type="KEGG" id="samy:DB32_003265"/>
<feature type="compositionally biased region" description="Low complexity" evidence="1">
    <location>
        <begin position="43"/>
        <end position="57"/>
    </location>
</feature>
<accession>A0A0F6YHX2</accession>
<evidence type="ECO:0000256" key="1">
    <source>
        <dbReference type="SAM" id="MobiDB-lite"/>
    </source>
</evidence>
<feature type="compositionally biased region" description="Basic and acidic residues" evidence="1">
    <location>
        <begin position="1"/>
        <end position="10"/>
    </location>
</feature>
<dbReference type="STRING" id="927083.DB32_003265"/>